<feature type="region of interest" description="Disordered" evidence="1">
    <location>
        <begin position="1"/>
        <end position="34"/>
    </location>
</feature>
<dbReference type="EMBL" id="JAFJYH010000126">
    <property type="protein sequence ID" value="KAG4418529.1"/>
    <property type="molecule type" value="Genomic_DNA"/>
</dbReference>
<sequence length="245" mass="27245">MATHTPPSPITPPMSPTRGLVSSPSPSPDPSLSHDLKKVFYNAKRSFDLTGLLQPTRDHDRQIALQYTRFKGFSAADLFDMEALAYFGKDPMPNGLTNAINPVFQLSQWETQVSLPKHRGAITLFGDHDSLWEWHDALLEGIYTEIKNPDPLGSYAASFSQRAPQTRNMFWARQSLNSNLVNAAKEIRFLFGSGMTYLHTGLPNGGSGPIYGHTLRNPYTGIINVTINIEYVQPLLRADLTEAEV</sequence>
<keyword evidence="3" id="KW-1185">Reference proteome</keyword>
<name>A0A8H7WAN1_9HELO</name>
<dbReference type="AlphaFoldDB" id="A0A8H7WAN1"/>
<comment type="caution">
    <text evidence="2">The sequence shown here is derived from an EMBL/GenBank/DDBJ whole genome shotgun (WGS) entry which is preliminary data.</text>
</comment>
<dbReference type="Proteomes" id="UP000664132">
    <property type="component" value="Unassembled WGS sequence"/>
</dbReference>
<gene>
    <name evidence="2" type="ORF">IFR04_008332</name>
</gene>
<evidence type="ECO:0000313" key="3">
    <source>
        <dbReference type="Proteomes" id="UP000664132"/>
    </source>
</evidence>
<feature type="compositionally biased region" description="Pro residues" evidence="1">
    <location>
        <begin position="1"/>
        <end position="15"/>
    </location>
</feature>
<accession>A0A8H7WAN1</accession>
<evidence type="ECO:0000313" key="2">
    <source>
        <dbReference type="EMBL" id="KAG4418529.1"/>
    </source>
</evidence>
<dbReference type="OrthoDB" id="10254945at2759"/>
<evidence type="ECO:0000256" key="1">
    <source>
        <dbReference type="SAM" id="MobiDB-lite"/>
    </source>
</evidence>
<protein>
    <submittedName>
        <fullName evidence="2">Uncharacterized protein</fullName>
    </submittedName>
</protein>
<reference evidence="2" key="1">
    <citation type="submission" date="2021-02" db="EMBL/GenBank/DDBJ databases">
        <title>Genome sequence Cadophora malorum strain M34.</title>
        <authorList>
            <person name="Stefanovic E."/>
            <person name="Vu D."/>
            <person name="Scully C."/>
            <person name="Dijksterhuis J."/>
            <person name="Roader J."/>
            <person name="Houbraken J."/>
        </authorList>
    </citation>
    <scope>NUCLEOTIDE SEQUENCE</scope>
    <source>
        <strain evidence="2">M34</strain>
    </source>
</reference>
<proteinExistence type="predicted"/>
<organism evidence="2 3">
    <name type="scientific">Cadophora malorum</name>
    <dbReference type="NCBI Taxonomy" id="108018"/>
    <lineage>
        <taxon>Eukaryota</taxon>
        <taxon>Fungi</taxon>
        <taxon>Dikarya</taxon>
        <taxon>Ascomycota</taxon>
        <taxon>Pezizomycotina</taxon>
        <taxon>Leotiomycetes</taxon>
        <taxon>Helotiales</taxon>
        <taxon>Ploettnerulaceae</taxon>
        <taxon>Cadophora</taxon>
    </lineage>
</organism>